<dbReference type="EMBL" id="JAZDWU010000002">
    <property type="protein sequence ID" value="KAL0012845.1"/>
    <property type="molecule type" value="Genomic_DNA"/>
</dbReference>
<proteinExistence type="predicted"/>
<dbReference type="InterPro" id="IPR032675">
    <property type="entry name" value="LRR_dom_sf"/>
</dbReference>
<dbReference type="Pfam" id="PF23559">
    <property type="entry name" value="WHD_DRP"/>
    <property type="match status" value="1"/>
</dbReference>
<evidence type="ECO:0000313" key="4">
    <source>
        <dbReference type="EMBL" id="KAL0012845.1"/>
    </source>
</evidence>
<dbReference type="PANTHER" id="PTHR47186:SF3">
    <property type="entry name" value="OS09G0267800 PROTEIN"/>
    <property type="match status" value="1"/>
</dbReference>
<evidence type="ECO:0000256" key="1">
    <source>
        <dbReference type="ARBA" id="ARBA00022737"/>
    </source>
</evidence>
<evidence type="ECO:0000259" key="2">
    <source>
        <dbReference type="Pfam" id="PF23559"/>
    </source>
</evidence>
<reference evidence="4 5" key="1">
    <citation type="submission" date="2024-01" db="EMBL/GenBank/DDBJ databases">
        <title>A telomere-to-telomere, gap-free genome of sweet tea (Lithocarpus litseifolius).</title>
        <authorList>
            <person name="Zhou J."/>
        </authorList>
    </citation>
    <scope>NUCLEOTIDE SEQUENCE [LARGE SCALE GENOMIC DNA]</scope>
    <source>
        <strain evidence="4">Zhou-2022a</strain>
        <tissue evidence="4">Leaf</tissue>
    </source>
</reference>
<dbReference type="InterPro" id="IPR058922">
    <property type="entry name" value="WHD_DRP"/>
</dbReference>
<dbReference type="SUPFAM" id="SSF52058">
    <property type="entry name" value="L domain-like"/>
    <property type="match status" value="1"/>
</dbReference>
<dbReference type="PROSITE" id="PS51450">
    <property type="entry name" value="LRR"/>
    <property type="match status" value="1"/>
</dbReference>
<evidence type="ECO:0000259" key="3">
    <source>
        <dbReference type="Pfam" id="PF25019"/>
    </source>
</evidence>
<dbReference type="InterPro" id="IPR001611">
    <property type="entry name" value="Leu-rich_rpt"/>
</dbReference>
<organism evidence="4 5">
    <name type="scientific">Lithocarpus litseifolius</name>
    <dbReference type="NCBI Taxonomy" id="425828"/>
    <lineage>
        <taxon>Eukaryota</taxon>
        <taxon>Viridiplantae</taxon>
        <taxon>Streptophyta</taxon>
        <taxon>Embryophyta</taxon>
        <taxon>Tracheophyta</taxon>
        <taxon>Spermatophyta</taxon>
        <taxon>Magnoliopsida</taxon>
        <taxon>eudicotyledons</taxon>
        <taxon>Gunneridae</taxon>
        <taxon>Pentapetalae</taxon>
        <taxon>rosids</taxon>
        <taxon>fabids</taxon>
        <taxon>Fagales</taxon>
        <taxon>Fagaceae</taxon>
        <taxon>Lithocarpus</taxon>
    </lineage>
</organism>
<feature type="domain" description="Disease resistance protein winged helix" evidence="2">
    <location>
        <begin position="262"/>
        <end position="309"/>
    </location>
</feature>
<dbReference type="Proteomes" id="UP001459277">
    <property type="component" value="Unassembled WGS sequence"/>
</dbReference>
<dbReference type="Pfam" id="PF25019">
    <property type="entry name" value="LRR_R13L1-DRL21"/>
    <property type="match status" value="1"/>
</dbReference>
<keyword evidence="1" id="KW-0677">Repeat</keyword>
<dbReference type="Gene3D" id="3.80.10.10">
    <property type="entry name" value="Ribonuclease Inhibitor"/>
    <property type="match status" value="1"/>
</dbReference>
<evidence type="ECO:0000313" key="5">
    <source>
        <dbReference type="Proteomes" id="UP001459277"/>
    </source>
</evidence>
<comment type="caution">
    <text evidence="4">The sequence shown here is derived from an EMBL/GenBank/DDBJ whole genome shotgun (WGS) entry which is preliminary data.</text>
</comment>
<dbReference type="PANTHER" id="PTHR47186">
    <property type="entry name" value="LEUCINE-RICH REPEAT-CONTAINING PROTEIN 57"/>
    <property type="match status" value="1"/>
</dbReference>
<name>A0AAW2DU50_9ROSI</name>
<feature type="domain" description="R13L1/DRL21-like LRR repeat region" evidence="3">
    <location>
        <begin position="526"/>
        <end position="645"/>
    </location>
</feature>
<accession>A0AAW2DU50</accession>
<sequence>MFKYTAEGDISPPSTSTSTCLLPVPSHPFTGTIVWLVNFITEFQNTYLLKKEDAERFFYVERLKEWLLMLRPGLITAHREIGSSSKNNCPFREWYCKVKDLVYEVEDLFEDIELEVRAGSDESPLLSSELFEELLEDEDGIDLELKIKYLWSLQKHSHSALPPPPPPSQTQTLTLSSLLLQRQRRANEYLFLENYVPAYMLCTVKRMSVIMAHLENLVGEMLSLPSPSLPPLSSSSSCSNKEDPRYNLLPWYLRRCLEFCFIFTPGFTFYKKDLVLLWVAGGLVHPVAGRSLEEEAGHYFDLMVSWNYFLLAYPDHPEPGLTSLDLDLDPPLYKLRFDWINIDRFTMDHEFVRHCLFDGLVSEKARHASVGRCSISEGWLQPSRGLRTIFLRRRGTHCYSNSPLNDAGRLFLKVRYLRILDLSHAGFKSLPDYVCDLLHLRSLNLSYNPIETLSRSIISLFRLQTLNLFCCHELTSIPDNLYLLSNLRHLVISPVKLNLMPTFIGRLTSLQTLLQFTVLRKDGCQIGELRNLNNLCWGLSIENLENVATLDEAKGARLHLKTGIHKLSLVWSKNEPNANFDIAQGLRPHYNLKVLKIFNYNSKFPSWVSNPSFAHLISITLTNCLSEELPPFGPLPLLKSLQIVNVNGVKHIGPKFYGWGIVKIAFPSLLSLKIWHMNDLETWAQCKSTDFPVLKEIYLSGCKKLKNLPKMRPLVKIKIFDCPKFSHVSGSH</sequence>
<dbReference type="AlphaFoldDB" id="A0AAW2DU50"/>
<dbReference type="InterPro" id="IPR056789">
    <property type="entry name" value="LRR_R13L1-DRL21"/>
</dbReference>
<protein>
    <submittedName>
        <fullName evidence="4">Uncharacterized protein</fullName>
    </submittedName>
</protein>
<gene>
    <name evidence="4" type="ORF">SO802_007953</name>
</gene>
<keyword evidence="5" id="KW-1185">Reference proteome</keyword>